<proteinExistence type="predicted"/>
<dbReference type="SFLD" id="SFLDS00029">
    <property type="entry name" value="Radical_SAM"/>
    <property type="match status" value="1"/>
</dbReference>
<evidence type="ECO:0000256" key="1">
    <source>
        <dbReference type="ARBA" id="ARBA00022691"/>
    </source>
</evidence>
<dbReference type="InterPro" id="IPR013785">
    <property type="entry name" value="Aldolase_TIM"/>
</dbReference>
<dbReference type="GO" id="GO:0003824">
    <property type="term" value="F:catalytic activity"/>
    <property type="evidence" value="ECO:0007669"/>
    <property type="project" value="InterPro"/>
</dbReference>
<dbReference type="InterPro" id="IPR058240">
    <property type="entry name" value="rSAM_sf"/>
</dbReference>
<accession>A0A0F9D2Y6</accession>
<dbReference type="SUPFAM" id="SSF102114">
    <property type="entry name" value="Radical SAM enzymes"/>
    <property type="match status" value="1"/>
</dbReference>
<reference evidence="5" key="1">
    <citation type="journal article" date="2015" name="Nature">
        <title>Complex archaea that bridge the gap between prokaryotes and eukaryotes.</title>
        <authorList>
            <person name="Spang A."/>
            <person name="Saw J.H."/>
            <person name="Jorgensen S.L."/>
            <person name="Zaremba-Niedzwiedzka K."/>
            <person name="Martijn J."/>
            <person name="Lind A.E."/>
            <person name="van Eijk R."/>
            <person name="Schleper C."/>
            <person name="Guy L."/>
            <person name="Ettema T.J."/>
        </authorList>
    </citation>
    <scope>NUCLEOTIDE SEQUENCE</scope>
</reference>
<evidence type="ECO:0000256" key="2">
    <source>
        <dbReference type="ARBA" id="ARBA00022723"/>
    </source>
</evidence>
<evidence type="ECO:0008006" key="6">
    <source>
        <dbReference type="Google" id="ProtNLM"/>
    </source>
</evidence>
<dbReference type="Gene3D" id="3.20.20.70">
    <property type="entry name" value="Aldolase class I"/>
    <property type="match status" value="1"/>
</dbReference>
<dbReference type="GO" id="GO:0046872">
    <property type="term" value="F:metal ion binding"/>
    <property type="evidence" value="ECO:0007669"/>
    <property type="project" value="UniProtKB-KW"/>
</dbReference>
<name>A0A0F9D2Y6_9ZZZZ</name>
<dbReference type="InterPro" id="IPR007197">
    <property type="entry name" value="rSAM"/>
</dbReference>
<organism evidence="5">
    <name type="scientific">marine sediment metagenome</name>
    <dbReference type="NCBI Taxonomy" id="412755"/>
    <lineage>
        <taxon>unclassified sequences</taxon>
        <taxon>metagenomes</taxon>
        <taxon>ecological metagenomes</taxon>
    </lineage>
</organism>
<dbReference type="GO" id="GO:0051536">
    <property type="term" value="F:iron-sulfur cluster binding"/>
    <property type="evidence" value="ECO:0007669"/>
    <property type="project" value="UniProtKB-KW"/>
</dbReference>
<keyword evidence="1" id="KW-0949">S-adenosyl-L-methionine</keyword>
<keyword evidence="4" id="KW-0411">Iron-sulfur</keyword>
<evidence type="ECO:0000256" key="3">
    <source>
        <dbReference type="ARBA" id="ARBA00023004"/>
    </source>
</evidence>
<evidence type="ECO:0000256" key="4">
    <source>
        <dbReference type="ARBA" id="ARBA00023014"/>
    </source>
</evidence>
<comment type="caution">
    <text evidence="5">The sequence shown here is derived from an EMBL/GenBank/DDBJ whole genome shotgun (WGS) entry which is preliminary data.</text>
</comment>
<dbReference type="AlphaFoldDB" id="A0A0F9D2Y6"/>
<evidence type="ECO:0000313" key="5">
    <source>
        <dbReference type="EMBL" id="KKL56098.1"/>
    </source>
</evidence>
<keyword evidence="3" id="KW-0408">Iron</keyword>
<keyword evidence="2" id="KW-0479">Metal-binding</keyword>
<protein>
    <recommendedName>
        <fullName evidence="6">Radical SAM core domain-containing protein</fullName>
    </recommendedName>
</protein>
<sequence length="80" mass="9313">MTELIIDICYNCNSICKYCQWNKFNYRNHKETILLSQLLLSPKIIESLSISRILLSGGEPSLANNLKEILKYYSKFNLPI</sequence>
<dbReference type="EMBL" id="LAZR01030610">
    <property type="protein sequence ID" value="KKL56098.1"/>
    <property type="molecule type" value="Genomic_DNA"/>
</dbReference>
<gene>
    <name evidence="5" type="ORF">LCGC14_2248820</name>
</gene>